<proteinExistence type="predicted"/>
<comment type="caution">
    <text evidence="1">The sequence shown here is derived from an EMBL/GenBank/DDBJ whole genome shotgun (WGS) entry which is preliminary data.</text>
</comment>
<reference evidence="1 2" key="1">
    <citation type="submission" date="2024-08" db="EMBL/GenBank/DDBJ databases">
        <authorList>
            <person name="Cucini C."/>
            <person name="Frati F."/>
        </authorList>
    </citation>
    <scope>NUCLEOTIDE SEQUENCE [LARGE SCALE GENOMIC DNA]</scope>
</reference>
<evidence type="ECO:0000313" key="1">
    <source>
        <dbReference type="EMBL" id="CAL8080485.1"/>
    </source>
</evidence>
<sequence length="109" mass="12424">MVGIMSFRNFRLIFKALKIMFLLQIFTYLLGVEGRPAFAESIEETVDEFASVEIKPISFNREWPSSSVLTAVGNTGCREALHPHVCRFMCILTHSKPGFHNIGWRCTLD</sequence>
<keyword evidence="2" id="KW-1185">Reference proteome</keyword>
<dbReference type="Proteomes" id="UP001642540">
    <property type="component" value="Unassembled WGS sequence"/>
</dbReference>
<evidence type="ECO:0000313" key="2">
    <source>
        <dbReference type="Proteomes" id="UP001642540"/>
    </source>
</evidence>
<gene>
    <name evidence="1" type="ORF">ODALV1_LOCUS4660</name>
</gene>
<name>A0ABP1Q2Z9_9HEXA</name>
<dbReference type="EMBL" id="CAXLJM020000014">
    <property type="protein sequence ID" value="CAL8080485.1"/>
    <property type="molecule type" value="Genomic_DNA"/>
</dbReference>
<protein>
    <submittedName>
        <fullName evidence="1">Uncharacterized protein</fullName>
    </submittedName>
</protein>
<organism evidence="1 2">
    <name type="scientific">Orchesella dallaii</name>
    <dbReference type="NCBI Taxonomy" id="48710"/>
    <lineage>
        <taxon>Eukaryota</taxon>
        <taxon>Metazoa</taxon>
        <taxon>Ecdysozoa</taxon>
        <taxon>Arthropoda</taxon>
        <taxon>Hexapoda</taxon>
        <taxon>Collembola</taxon>
        <taxon>Entomobryomorpha</taxon>
        <taxon>Entomobryoidea</taxon>
        <taxon>Orchesellidae</taxon>
        <taxon>Orchesellinae</taxon>
        <taxon>Orchesella</taxon>
    </lineage>
</organism>
<accession>A0ABP1Q2Z9</accession>